<evidence type="ECO:0000256" key="1">
    <source>
        <dbReference type="ARBA" id="ARBA00009437"/>
    </source>
</evidence>
<dbReference type="GO" id="GO:0006351">
    <property type="term" value="P:DNA-templated transcription"/>
    <property type="evidence" value="ECO:0007669"/>
    <property type="project" value="TreeGrafter"/>
</dbReference>
<dbReference type="InterPro" id="IPR036390">
    <property type="entry name" value="WH_DNA-bd_sf"/>
</dbReference>
<reference evidence="6 9" key="2">
    <citation type="submission" date="2018-08" db="EMBL/GenBank/DDBJ databases">
        <title>Draft genome sequence of Pseudoalteromonas donghaensis HJ51.</title>
        <authorList>
            <person name="Oh J."/>
            <person name="Roh D."/>
        </authorList>
    </citation>
    <scope>NUCLEOTIDE SEQUENCE [LARGE SCALE GENOMIC DNA]</scope>
    <source>
        <strain evidence="6 9">HJ51</strain>
        <plasmid evidence="6 9">unnamed1</plasmid>
    </source>
</reference>
<dbReference type="CDD" id="cd08422">
    <property type="entry name" value="PBP2_CrgA_like"/>
    <property type="match status" value="1"/>
</dbReference>
<dbReference type="InterPro" id="IPR005119">
    <property type="entry name" value="LysR_subst-bd"/>
</dbReference>
<dbReference type="EMBL" id="FPAZ01000002">
    <property type="protein sequence ID" value="SFT40198.1"/>
    <property type="molecule type" value="Genomic_DNA"/>
</dbReference>
<dbReference type="Pfam" id="PF00126">
    <property type="entry name" value="HTH_1"/>
    <property type="match status" value="1"/>
</dbReference>
<evidence type="ECO:0000259" key="5">
    <source>
        <dbReference type="PROSITE" id="PS50931"/>
    </source>
</evidence>
<dbReference type="RefSeq" id="WP_036972445.1">
    <property type="nucleotide sequence ID" value="NZ_CP032091.1"/>
</dbReference>
<dbReference type="SUPFAM" id="SSF53850">
    <property type="entry name" value="Periplasmic binding protein-like II"/>
    <property type="match status" value="1"/>
</dbReference>
<comment type="similarity">
    <text evidence="1">Belongs to the LysR transcriptional regulatory family.</text>
</comment>
<geneLocation type="plasmid" evidence="6 9">
    <name>unnamed1</name>
</geneLocation>
<dbReference type="PROSITE" id="PS50931">
    <property type="entry name" value="HTH_LYSR"/>
    <property type="match status" value="1"/>
</dbReference>
<dbReference type="Pfam" id="PF03466">
    <property type="entry name" value="LysR_substrate"/>
    <property type="match status" value="1"/>
</dbReference>
<feature type="domain" description="HTH lysR-type" evidence="5">
    <location>
        <begin position="7"/>
        <end position="64"/>
    </location>
</feature>
<proteinExistence type="inferred from homology"/>
<dbReference type="GeneID" id="99507570"/>
<keyword evidence="2" id="KW-0805">Transcription regulation</keyword>
<evidence type="ECO:0000256" key="3">
    <source>
        <dbReference type="ARBA" id="ARBA00023125"/>
    </source>
</evidence>
<gene>
    <name evidence="6" type="ORF">D0907_18965</name>
    <name evidence="7" type="ORF">SAMN04487854_102177</name>
</gene>
<keyword evidence="8" id="KW-1185">Reference proteome</keyword>
<dbReference type="InterPro" id="IPR036388">
    <property type="entry name" value="WH-like_DNA-bd_sf"/>
</dbReference>
<dbReference type="InterPro" id="IPR058163">
    <property type="entry name" value="LysR-type_TF_proteobact-type"/>
</dbReference>
<evidence type="ECO:0000256" key="4">
    <source>
        <dbReference type="ARBA" id="ARBA00023163"/>
    </source>
</evidence>
<dbReference type="Gene3D" id="3.40.190.290">
    <property type="match status" value="1"/>
</dbReference>
<dbReference type="GO" id="GO:0003700">
    <property type="term" value="F:DNA-binding transcription factor activity"/>
    <property type="evidence" value="ECO:0007669"/>
    <property type="project" value="InterPro"/>
</dbReference>
<dbReference type="Proteomes" id="UP000183805">
    <property type="component" value="Unassembled WGS sequence"/>
</dbReference>
<protein>
    <submittedName>
        <fullName evidence="7">DNA-binding transcriptional regulator, LysR family</fullName>
    </submittedName>
    <submittedName>
        <fullName evidence="6">LysR family transcriptional regulator</fullName>
    </submittedName>
</protein>
<evidence type="ECO:0000313" key="8">
    <source>
        <dbReference type="Proteomes" id="UP000183805"/>
    </source>
</evidence>
<dbReference type="KEGG" id="pdj:D0907_18965"/>
<evidence type="ECO:0000313" key="9">
    <source>
        <dbReference type="Proteomes" id="UP000264605"/>
    </source>
</evidence>
<evidence type="ECO:0000313" key="6">
    <source>
        <dbReference type="EMBL" id="AXV67388.1"/>
    </source>
</evidence>
<dbReference type="EMBL" id="CP032091">
    <property type="protein sequence ID" value="AXV67388.1"/>
    <property type="molecule type" value="Genomic_DNA"/>
</dbReference>
<keyword evidence="4" id="KW-0804">Transcription</keyword>
<dbReference type="Gene3D" id="1.10.10.10">
    <property type="entry name" value="Winged helix-like DNA-binding domain superfamily/Winged helix DNA-binding domain"/>
    <property type="match status" value="1"/>
</dbReference>
<keyword evidence="6" id="KW-0614">Plasmid</keyword>
<evidence type="ECO:0000256" key="2">
    <source>
        <dbReference type="ARBA" id="ARBA00023015"/>
    </source>
</evidence>
<dbReference type="InterPro" id="IPR000847">
    <property type="entry name" value="LysR_HTH_N"/>
</dbReference>
<organism evidence="6 9">
    <name type="scientific">Pseudoalteromonas lipolytica</name>
    <dbReference type="NCBI Taxonomy" id="570156"/>
    <lineage>
        <taxon>Bacteria</taxon>
        <taxon>Pseudomonadati</taxon>
        <taxon>Pseudomonadota</taxon>
        <taxon>Gammaproteobacteria</taxon>
        <taxon>Alteromonadales</taxon>
        <taxon>Pseudoalteromonadaceae</taxon>
        <taxon>Pseudoalteromonas</taxon>
    </lineage>
</organism>
<name>A0AAD0WED3_9GAMM</name>
<dbReference type="Proteomes" id="UP000264605">
    <property type="component" value="Plasmid unnamed1"/>
</dbReference>
<dbReference type="PANTHER" id="PTHR30537:SF5">
    <property type="entry name" value="HTH-TYPE TRANSCRIPTIONAL ACTIVATOR TTDR-RELATED"/>
    <property type="match status" value="1"/>
</dbReference>
<dbReference type="PANTHER" id="PTHR30537">
    <property type="entry name" value="HTH-TYPE TRANSCRIPTIONAL REGULATOR"/>
    <property type="match status" value="1"/>
</dbReference>
<reference evidence="7 8" key="1">
    <citation type="submission" date="2016-10" db="EMBL/GenBank/DDBJ databases">
        <authorList>
            <person name="Varghese N."/>
            <person name="Submissions S."/>
        </authorList>
    </citation>
    <scope>NUCLEOTIDE SEQUENCE [LARGE SCALE GENOMIC DNA]</scope>
    <source>
        <strain evidence="7 8">CGMCC 1.8499</strain>
    </source>
</reference>
<accession>A0AAD0WED3</accession>
<sequence>MSNFESINLKSLLIFINVYELKNFSLVARREGVSASQVSRVIHNLEDALGHQLFYRNTRAIIPTESGNLFINHARAMALNFHDAQQALSERLLEPSGLARINAPVFFGQKHIAPALANLSERYPELDIELTLTDDYIDPMKDASDVIFRIGTLNDSSLRARIVGEQSYHLTASPKYIQKYGVPKKPEDLVTHKCLVYSGSSGPNRWYFRQPEGLWVHCPITPTLSSNNAESLLTAALNGMGIVLFPDWLIADSLSEGKLVKLFTEIDSSINTETQTIAAIYPNARHPSLNARAIIDYYIDVFGSPLYWQL</sequence>
<dbReference type="AlphaFoldDB" id="A0AAD0WED3"/>
<dbReference type="GO" id="GO:0043565">
    <property type="term" value="F:sequence-specific DNA binding"/>
    <property type="evidence" value="ECO:0007669"/>
    <property type="project" value="TreeGrafter"/>
</dbReference>
<dbReference type="SUPFAM" id="SSF46785">
    <property type="entry name" value="Winged helix' DNA-binding domain"/>
    <property type="match status" value="1"/>
</dbReference>
<keyword evidence="3 7" id="KW-0238">DNA-binding</keyword>
<evidence type="ECO:0000313" key="7">
    <source>
        <dbReference type="EMBL" id="SFT40198.1"/>
    </source>
</evidence>